<dbReference type="SUPFAM" id="SSF103473">
    <property type="entry name" value="MFS general substrate transporter"/>
    <property type="match status" value="1"/>
</dbReference>
<feature type="domain" description="Major facilitator superfamily (MFS) profile" evidence="7">
    <location>
        <begin position="62"/>
        <end position="493"/>
    </location>
</feature>
<comment type="subcellular location">
    <subcellularLocation>
        <location evidence="1">Membrane</location>
        <topology evidence="1">Multi-pass membrane protein</topology>
    </subcellularLocation>
</comment>
<dbReference type="Gene3D" id="1.20.1250.20">
    <property type="entry name" value="MFS general substrate transporter like domains"/>
    <property type="match status" value="1"/>
</dbReference>
<feature type="transmembrane region" description="Helical" evidence="6">
    <location>
        <begin position="372"/>
        <end position="390"/>
    </location>
</feature>
<dbReference type="InterPro" id="IPR020846">
    <property type="entry name" value="MFS_dom"/>
</dbReference>
<dbReference type="PANTHER" id="PTHR23502">
    <property type="entry name" value="MAJOR FACILITATOR SUPERFAMILY"/>
    <property type="match status" value="1"/>
</dbReference>
<feature type="compositionally biased region" description="Polar residues" evidence="5">
    <location>
        <begin position="13"/>
        <end position="27"/>
    </location>
</feature>
<feature type="transmembrane region" description="Helical" evidence="6">
    <location>
        <begin position="468"/>
        <end position="488"/>
    </location>
</feature>
<dbReference type="InterPro" id="IPR011701">
    <property type="entry name" value="MFS"/>
</dbReference>
<feature type="transmembrane region" description="Helical" evidence="6">
    <location>
        <begin position="220"/>
        <end position="239"/>
    </location>
</feature>
<evidence type="ECO:0000256" key="3">
    <source>
        <dbReference type="ARBA" id="ARBA00022989"/>
    </source>
</evidence>
<evidence type="ECO:0000256" key="2">
    <source>
        <dbReference type="ARBA" id="ARBA00022692"/>
    </source>
</evidence>
<dbReference type="EMBL" id="JBFXLS010000063">
    <property type="protein sequence ID" value="KAL2821439.1"/>
    <property type="molecule type" value="Genomic_DNA"/>
</dbReference>
<evidence type="ECO:0000313" key="8">
    <source>
        <dbReference type="EMBL" id="KAL2821439.1"/>
    </source>
</evidence>
<dbReference type="Proteomes" id="UP001610335">
    <property type="component" value="Unassembled WGS sequence"/>
</dbReference>
<dbReference type="InterPro" id="IPR036259">
    <property type="entry name" value="MFS_trans_sf"/>
</dbReference>
<accession>A0ABR4I113</accession>
<feature type="transmembrane region" description="Helical" evidence="6">
    <location>
        <begin position="433"/>
        <end position="456"/>
    </location>
</feature>
<proteinExistence type="predicted"/>
<dbReference type="PROSITE" id="PS50850">
    <property type="entry name" value="MFS"/>
    <property type="match status" value="1"/>
</dbReference>
<keyword evidence="4 6" id="KW-0472">Membrane</keyword>
<keyword evidence="9" id="KW-1185">Reference proteome</keyword>
<evidence type="ECO:0000256" key="6">
    <source>
        <dbReference type="SAM" id="Phobius"/>
    </source>
</evidence>
<gene>
    <name evidence="8" type="ORF">BDW59DRAFT_150094</name>
</gene>
<feature type="transmembrane region" description="Helical" evidence="6">
    <location>
        <begin position="402"/>
        <end position="421"/>
    </location>
</feature>
<evidence type="ECO:0000256" key="4">
    <source>
        <dbReference type="ARBA" id="ARBA00023136"/>
    </source>
</evidence>
<feature type="region of interest" description="Disordered" evidence="5">
    <location>
        <begin position="1"/>
        <end position="27"/>
    </location>
</feature>
<feature type="transmembrane region" description="Helical" evidence="6">
    <location>
        <begin position="68"/>
        <end position="87"/>
    </location>
</feature>
<feature type="transmembrane region" description="Helical" evidence="6">
    <location>
        <begin position="157"/>
        <end position="176"/>
    </location>
</feature>
<dbReference type="Pfam" id="PF07690">
    <property type="entry name" value="MFS_1"/>
    <property type="match status" value="1"/>
</dbReference>
<sequence length="516" mass="56224">MSPAAQVKEKSIVMSSGSLESNNNPTDEQLARHGLEIEAATGYIRWQRHSKDHPRNWSGARKTYDTSLVMFLEFYTTVISTTGASAAELALSDYATSKMTLLVAFSLMYQLGQAVGGLVIPPSSDLFGRRMPYLLSCGLFSVSCLIVGVVPHVSAVFIGRFFSGLASAVPSVVVSGTVEDQFNTERRVWIVLLWNAAATAGLAFGPVYASCIAMVASWRWIFYSAAIGTGACNVLLLGIRESRPSKLLARKIALIRTESPTAELKYHTADPFPTLPVFINIVFVRTLVMITTEPILIIVSSISAISWGIIYLFTESLTDAFQSLHLSTTASSWPFLALIVGVILDAIPHIWEVQKLRRKRRLKIPIEPEDKIRGFTYGTLALAAGLWWFYTTTPPAMSSAHPILPTAALVPIGFGVNEIAYTLSGYLTDTYTVYAASAFAGLAFVRAVVAGIAPLVGHVLFDGGQSVVPGYVVAGIGTGFCVVPFMFFRVGKRFRARSRFAQFSFEVNRLTQVEDV</sequence>
<feature type="transmembrane region" description="Helical" evidence="6">
    <location>
        <begin position="132"/>
        <end position="151"/>
    </location>
</feature>
<keyword evidence="2 6" id="KW-0812">Transmembrane</keyword>
<evidence type="ECO:0000313" key="9">
    <source>
        <dbReference type="Proteomes" id="UP001610335"/>
    </source>
</evidence>
<evidence type="ECO:0000256" key="1">
    <source>
        <dbReference type="ARBA" id="ARBA00004141"/>
    </source>
</evidence>
<comment type="caution">
    <text evidence="8">The sequence shown here is derived from an EMBL/GenBank/DDBJ whole genome shotgun (WGS) entry which is preliminary data.</text>
</comment>
<feature type="transmembrane region" description="Helical" evidence="6">
    <location>
        <begin position="188"/>
        <end position="208"/>
    </location>
</feature>
<evidence type="ECO:0000259" key="7">
    <source>
        <dbReference type="PROSITE" id="PS50850"/>
    </source>
</evidence>
<organism evidence="8 9">
    <name type="scientific">Aspergillus cavernicola</name>
    <dbReference type="NCBI Taxonomy" id="176166"/>
    <lineage>
        <taxon>Eukaryota</taxon>
        <taxon>Fungi</taxon>
        <taxon>Dikarya</taxon>
        <taxon>Ascomycota</taxon>
        <taxon>Pezizomycotina</taxon>
        <taxon>Eurotiomycetes</taxon>
        <taxon>Eurotiomycetidae</taxon>
        <taxon>Eurotiales</taxon>
        <taxon>Aspergillaceae</taxon>
        <taxon>Aspergillus</taxon>
        <taxon>Aspergillus subgen. Nidulantes</taxon>
    </lineage>
</organism>
<feature type="transmembrane region" description="Helical" evidence="6">
    <location>
        <begin position="333"/>
        <end position="351"/>
    </location>
</feature>
<protein>
    <submittedName>
        <fullName evidence="8">Major facilitator superfamily domain-containing protein</fullName>
    </submittedName>
</protein>
<feature type="transmembrane region" description="Helical" evidence="6">
    <location>
        <begin position="295"/>
        <end position="313"/>
    </location>
</feature>
<name>A0ABR4I113_9EURO</name>
<dbReference type="PANTHER" id="PTHR23502:SF157">
    <property type="entry name" value="MAJOR FACILITATOR SUPERFAMILY (MFS) PROFILE DOMAIN-CONTAINING PROTEIN-RELATED"/>
    <property type="match status" value="1"/>
</dbReference>
<feature type="transmembrane region" description="Helical" evidence="6">
    <location>
        <begin position="99"/>
        <end position="120"/>
    </location>
</feature>
<reference evidence="8 9" key="1">
    <citation type="submission" date="2024-07" db="EMBL/GenBank/DDBJ databases">
        <title>Section-level genome sequencing and comparative genomics of Aspergillus sections Usti and Cavernicolus.</title>
        <authorList>
            <consortium name="Lawrence Berkeley National Laboratory"/>
            <person name="Nybo J.L."/>
            <person name="Vesth T.C."/>
            <person name="Theobald S."/>
            <person name="Frisvad J.C."/>
            <person name="Larsen T.O."/>
            <person name="Kjaerboelling I."/>
            <person name="Rothschild-Mancinelli K."/>
            <person name="Lyhne E.K."/>
            <person name="Kogle M.E."/>
            <person name="Barry K."/>
            <person name="Clum A."/>
            <person name="Na H."/>
            <person name="Ledsgaard L."/>
            <person name="Lin J."/>
            <person name="Lipzen A."/>
            <person name="Kuo A."/>
            <person name="Riley R."/>
            <person name="Mondo S."/>
            <person name="LaButti K."/>
            <person name="Haridas S."/>
            <person name="Pangalinan J."/>
            <person name="Salamov A.A."/>
            <person name="Simmons B.A."/>
            <person name="Magnuson J.K."/>
            <person name="Chen J."/>
            <person name="Drula E."/>
            <person name="Henrissat B."/>
            <person name="Wiebenga A."/>
            <person name="Lubbers R.J."/>
            <person name="Gomes A.C."/>
            <person name="Makela M.R."/>
            <person name="Stajich J."/>
            <person name="Grigoriev I.V."/>
            <person name="Mortensen U.H."/>
            <person name="De vries R.P."/>
            <person name="Baker S.E."/>
            <person name="Andersen M.R."/>
        </authorList>
    </citation>
    <scope>NUCLEOTIDE SEQUENCE [LARGE SCALE GENOMIC DNA]</scope>
    <source>
        <strain evidence="8 9">CBS 600.67</strain>
    </source>
</reference>
<keyword evidence="3 6" id="KW-1133">Transmembrane helix</keyword>
<evidence type="ECO:0000256" key="5">
    <source>
        <dbReference type="SAM" id="MobiDB-lite"/>
    </source>
</evidence>